<dbReference type="OrthoDB" id="19039at2759"/>
<name>A0A0C9WKQ9_9AGAR</name>
<dbReference type="STRING" id="1095629.A0A0C9WKQ9"/>
<feature type="transmembrane region" description="Helical" evidence="12">
    <location>
        <begin position="144"/>
        <end position="162"/>
    </location>
</feature>
<keyword evidence="7 12" id="KW-0256">Endoplasmic reticulum</keyword>
<comment type="subcellular location">
    <subcellularLocation>
        <location evidence="1 12">Endoplasmic reticulum membrane</location>
        <topology evidence="1 12">Multi-pass membrane protein</topology>
    </subcellularLocation>
</comment>
<dbReference type="UniPathway" id="UPA00378"/>
<dbReference type="HOGENOM" id="CLU_008917_4_1_1"/>
<feature type="transmembrane region" description="Helical" evidence="12">
    <location>
        <begin position="279"/>
        <end position="297"/>
    </location>
</feature>
<keyword evidence="8 12" id="KW-1133">Transmembrane helix</keyword>
<gene>
    <name evidence="14" type="ORF">K443DRAFT_107123</name>
</gene>
<comment type="catalytic activity">
    <reaction evidence="11">
        <text>an alpha-D-Man-(1-&gt;2)-alpha-D-Man-(1-&gt;2)-alpha-D-Man-(1-&gt;3)-[alpha-D-Man-(1-&gt;2)-alpha-D-Man-(1-&gt;3)-alpha-D-Man-(1-&gt;6)]-beta-D-Man-(1-&gt;4)-beta-D-GlcNAc-(1-&gt;4)-alpha-D-GlcNAc-diphospho-di-trans,poly-cis-dolichol + a di-trans,poly-cis-dolichyl beta-D-mannosyl phosphate = an alpha-D-Man-(1-&gt;2)-alpha-D-Man-(1-&gt;2)-alpha-D-Man-(1-&gt;3)-[alpha-D-Man-(1-&gt;2)-alpha-D-Man-(1-&gt;3)-[alpha-D-Man-(1-&gt;6)]-alpha-D-Man-(1-&gt;6)]-beta-D-Man-(1-&gt;4)-beta-D-GlcNAc-(1-&gt;4)-alpha-D-GlcNAc-diphospho-di-trans,poly-cis-dolichol + a di-trans,poly-cis-dolichyl phosphate + H(+)</text>
        <dbReference type="Rhea" id="RHEA:29535"/>
        <dbReference type="Rhea" id="RHEA-COMP:19498"/>
        <dbReference type="Rhea" id="RHEA-COMP:19501"/>
        <dbReference type="Rhea" id="RHEA-COMP:19518"/>
        <dbReference type="Rhea" id="RHEA-COMP:19519"/>
        <dbReference type="ChEBI" id="CHEBI:15378"/>
        <dbReference type="ChEBI" id="CHEBI:57683"/>
        <dbReference type="ChEBI" id="CHEBI:58211"/>
        <dbReference type="ChEBI" id="CHEBI:132517"/>
        <dbReference type="ChEBI" id="CHEBI:132519"/>
        <dbReference type="EC" id="2.4.1.260"/>
    </reaction>
    <physiologicalReaction direction="left-to-right" evidence="11">
        <dbReference type="Rhea" id="RHEA:29536"/>
    </physiologicalReaction>
</comment>
<evidence type="ECO:0000313" key="15">
    <source>
        <dbReference type="Proteomes" id="UP000054477"/>
    </source>
</evidence>
<feature type="chain" id="PRO_5002206006" description="Mannosyltransferase" evidence="13">
    <location>
        <begin position="20"/>
        <end position="623"/>
    </location>
</feature>
<comment type="pathway">
    <text evidence="2">Protein modification; protein glycosylation.</text>
</comment>
<dbReference type="GO" id="GO:0006487">
    <property type="term" value="P:protein N-linked glycosylation"/>
    <property type="evidence" value="ECO:0007669"/>
    <property type="project" value="TreeGrafter"/>
</dbReference>
<dbReference type="PANTHER" id="PTHR22760">
    <property type="entry name" value="GLYCOSYLTRANSFERASE"/>
    <property type="match status" value="1"/>
</dbReference>
<comment type="function">
    <text evidence="10">Mannosyltransferase that operates in the biosynthetic pathway of dolichol-linked oligosaccharides, the glycan precursors employed in protein asparagine (N)-glycosylation. The assembly of dolichol-linked oligosaccharides begins on the cytosolic side of the endoplasmic reticulum membrane and finishes in its lumen. The sequential addition of sugars to dolichol pyrophosphate produces dolichol-linked oligosaccharides containing fourteen sugars, including two GlcNAcs, nine mannoses and three glucoses. Once assembled, the oligosaccharide is transferred from the lipid to nascent proteins by oligosaccharyltransferases. In the lumen of the endoplasmic reticulum, adds the eighth mannose residue in an alpha-1,6 linkage onto Man(7)GlcNAc(2)-PP-dolichol to produce Man(8)GlcNAc(2)-PP-dolichol.</text>
</comment>
<keyword evidence="9 12" id="KW-0472">Membrane</keyword>
<evidence type="ECO:0000256" key="8">
    <source>
        <dbReference type="ARBA" id="ARBA00022989"/>
    </source>
</evidence>
<keyword evidence="13" id="KW-0732">Signal</keyword>
<proteinExistence type="inferred from homology"/>
<dbReference type="GO" id="GO:0005789">
    <property type="term" value="C:endoplasmic reticulum membrane"/>
    <property type="evidence" value="ECO:0007669"/>
    <property type="project" value="UniProtKB-SubCell"/>
</dbReference>
<evidence type="ECO:0000256" key="13">
    <source>
        <dbReference type="SAM" id="SignalP"/>
    </source>
</evidence>
<evidence type="ECO:0000256" key="2">
    <source>
        <dbReference type="ARBA" id="ARBA00004922"/>
    </source>
</evidence>
<dbReference type="Pfam" id="PF03901">
    <property type="entry name" value="Glyco_transf_22"/>
    <property type="match status" value="1"/>
</dbReference>
<keyword evidence="4 12" id="KW-0328">Glycosyltransferase</keyword>
<feature type="transmembrane region" description="Helical" evidence="12">
    <location>
        <begin position="94"/>
        <end position="113"/>
    </location>
</feature>
<protein>
    <recommendedName>
        <fullName evidence="12">Mannosyltransferase</fullName>
        <ecNumber evidence="12">2.4.1.-</ecNumber>
    </recommendedName>
</protein>
<dbReference type="Proteomes" id="UP000054477">
    <property type="component" value="Unassembled WGS sequence"/>
</dbReference>
<dbReference type="GO" id="GO:0052917">
    <property type="term" value="F:dol-P-Man:Man(7)GlcNAc(2)-PP-Dol alpha-1,6-mannosyltransferase activity"/>
    <property type="evidence" value="ECO:0007669"/>
    <property type="project" value="UniProtKB-EC"/>
</dbReference>
<evidence type="ECO:0000256" key="11">
    <source>
        <dbReference type="ARBA" id="ARBA00048899"/>
    </source>
</evidence>
<evidence type="ECO:0000256" key="9">
    <source>
        <dbReference type="ARBA" id="ARBA00023136"/>
    </source>
</evidence>
<reference evidence="14 15" key="1">
    <citation type="submission" date="2014-04" db="EMBL/GenBank/DDBJ databases">
        <authorList>
            <consortium name="DOE Joint Genome Institute"/>
            <person name="Kuo A."/>
            <person name="Kohler A."/>
            <person name="Nagy L.G."/>
            <person name="Floudas D."/>
            <person name="Copeland A."/>
            <person name="Barry K.W."/>
            <person name="Cichocki N."/>
            <person name="Veneault-Fourrey C."/>
            <person name="LaButti K."/>
            <person name="Lindquist E.A."/>
            <person name="Lipzen A."/>
            <person name="Lundell T."/>
            <person name="Morin E."/>
            <person name="Murat C."/>
            <person name="Sun H."/>
            <person name="Tunlid A."/>
            <person name="Henrissat B."/>
            <person name="Grigoriev I.V."/>
            <person name="Hibbett D.S."/>
            <person name="Martin F."/>
            <person name="Nordberg H.P."/>
            <person name="Cantor M.N."/>
            <person name="Hua S.X."/>
        </authorList>
    </citation>
    <scope>NUCLEOTIDE SEQUENCE [LARGE SCALE GENOMIC DNA]</scope>
    <source>
        <strain evidence="14 15">LaAM-08-1</strain>
    </source>
</reference>
<reference evidence="15" key="2">
    <citation type="submission" date="2015-01" db="EMBL/GenBank/DDBJ databases">
        <title>Evolutionary Origins and Diversification of the Mycorrhizal Mutualists.</title>
        <authorList>
            <consortium name="DOE Joint Genome Institute"/>
            <consortium name="Mycorrhizal Genomics Consortium"/>
            <person name="Kohler A."/>
            <person name="Kuo A."/>
            <person name="Nagy L.G."/>
            <person name="Floudas D."/>
            <person name="Copeland A."/>
            <person name="Barry K.W."/>
            <person name="Cichocki N."/>
            <person name="Veneault-Fourrey C."/>
            <person name="LaButti K."/>
            <person name="Lindquist E.A."/>
            <person name="Lipzen A."/>
            <person name="Lundell T."/>
            <person name="Morin E."/>
            <person name="Murat C."/>
            <person name="Riley R."/>
            <person name="Ohm R."/>
            <person name="Sun H."/>
            <person name="Tunlid A."/>
            <person name="Henrissat B."/>
            <person name="Grigoriev I.V."/>
            <person name="Hibbett D.S."/>
            <person name="Martin F."/>
        </authorList>
    </citation>
    <scope>NUCLEOTIDE SEQUENCE [LARGE SCALE GENOMIC DNA]</scope>
    <source>
        <strain evidence="15">LaAM-08-1</strain>
    </source>
</reference>
<keyword evidence="15" id="KW-1185">Reference proteome</keyword>
<evidence type="ECO:0000256" key="3">
    <source>
        <dbReference type="ARBA" id="ARBA00007063"/>
    </source>
</evidence>
<feature type="transmembrane region" description="Helical" evidence="12">
    <location>
        <begin position="63"/>
        <end position="82"/>
    </location>
</feature>
<evidence type="ECO:0000256" key="7">
    <source>
        <dbReference type="ARBA" id="ARBA00022824"/>
    </source>
</evidence>
<dbReference type="AlphaFoldDB" id="A0A0C9WKQ9"/>
<feature type="transmembrane region" description="Helical" evidence="12">
    <location>
        <begin position="182"/>
        <end position="207"/>
    </location>
</feature>
<feature type="signal peptide" evidence="13">
    <location>
        <begin position="1"/>
        <end position="19"/>
    </location>
</feature>
<comment type="similarity">
    <text evidence="3 12">Belongs to the glycosyltransferase 22 family.</text>
</comment>
<sequence length="623" mass="70080">MSTAQDLLILLTAWTHVFLAPYTKVEESFNLHATHDVLFYGVFPDALHKYDHFTFPGAVPRTFIGSILLAWLSTPVIWLLTLVRVDPTKFELQIIIRLVLSTVTALSLCLLRRAVSRRFGYRTSLFFTLLTCSQFHLPFWMGRTVSNMFAFGPVTIALALLIPPSPKSKKPSPLSTSTAFTLLTLSAVIFRAELLLLLAPLALHSLLARHITFGRLVRVGLRAGVVSIGLTVLIDTYFWKNKHTKYPLWPELFGVYFNVVQGKSADWGTSPPQTYLTTHLPKLLLSSLPLALLALLTDARIRSLLWPTMVFIGIMSMLGHKEWRFIVYVVPLWNVAGARGCVWMYVVFFFFFDLGLLCALFELFLSMRVSFLERLSSLFIRVFPAIPLSSPPLPSLPTKSQKNSLLILMVSRRKGTLLGRLSFLLVRLLILTNILITVLLTTASMANYPGGHALALLHSLYPRARHTTTITKQAPHIHISNLAAQTGASLFLQINSLPDMPPAFLLSSPSSSSFSPSSEHNWWTYNKTENLSLKYLTSQQGGFTHLITESALDTDTTTVSEWKLLGIIRGFERWLVDWELLTSKGKGKLLRRHWGVLKMVQVEKLWVYEWVGWGSLDGVGLVT</sequence>
<evidence type="ECO:0000313" key="14">
    <source>
        <dbReference type="EMBL" id="KIJ96549.1"/>
    </source>
</evidence>
<dbReference type="EC" id="2.4.1.-" evidence="12"/>
<evidence type="ECO:0000256" key="10">
    <source>
        <dbReference type="ARBA" id="ARBA00044721"/>
    </source>
</evidence>
<dbReference type="PANTHER" id="PTHR22760:SF1">
    <property type="entry name" value="DOL-P-MAN:MAN(7)GLCNAC(2)-PP-DOL ALPHA-1,6-MANNOSYLTRANSFERASE"/>
    <property type="match status" value="1"/>
</dbReference>
<keyword evidence="6 12" id="KW-0812">Transmembrane</keyword>
<evidence type="ECO:0000256" key="5">
    <source>
        <dbReference type="ARBA" id="ARBA00022679"/>
    </source>
</evidence>
<evidence type="ECO:0000256" key="12">
    <source>
        <dbReference type="RuleBase" id="RU363075"/>
    </source>
</evidence>
<keyword evidence="5 14" id="KW-0808">Transferase</keyword>
<organism evidence="14 15">
    <name type="scientific">Laccaria amethystina LaAM-08-1</name>
    <dbReference type="NCBI Taxonomy" id="1095629"/>
    <lineage>
        <taxon>Eukaryota</taxon>
        <taxon>Fungi</taxon>
        <taxon>Dikarya</taxon>
        <taxon>Basidiomycota</taxon>
        <taxon>Agaricomycotina</taxon>
        <taxon>Agaricomycetes</taxon>
        <taxon>Agaricomycetidae</taxon>
        <taxon>Agaricales</taxon>
        <taxon>Agaricineae</taxon>
        <taxon>Hydnangiaceae</taxon>
        <taxon>Laccaria</taxon>
    </lineage>
</organism>
<feature type="transmembrane region" description="Helical" evidence="12">
    <location>
        <begin position="219"/>
        <end position="239"/>
    </location>
</feature>
<feature type="transmembrane region" description="Helical" evidence="12">
    <location>
        <begin position="304"/>
        <end position="323"/>
    </location>
</feature>
<evidence type="ECO:0000256" key="4">
    <source>
        <dbReference type="ARBA" id="ARBA00022676"/>
    </source>
</evidence>
<dbReference type="EMBL" id="KN838718">
    <property type="protein sequence ID" value="KIJ96549.1"/>
    <property type="molecule type" value="Genomic_DNA"/>
</dbReference>
<evidence type="ECO:0000256" key="6">
    <source>
        <dbReference type="ARBA" id="ARBA00022692"/>
    </source>
</evidence>
<accession>A0A0C9WKQ9</accession>
<feature type="transmembrane region" description="Helical" evidence="12">
    <location>
        <begin position="417"/>
        <end position="440"/>
    </location>
</feature>
<feature type="transmembrane region" description="Helical" evidence="12">
    <location>
        <begin position="343"/>
        <end position="365"/>
    </location>
</feature>
<evidence type="ECO:0000256" key="1">
    <source>
        <dbReference type="ARBA" id="ARBA00004477"/>
    </source>
</evidence>
<dbReference type="InterPro" id="IPR005599">
    <property type="entry name" value="GPI_mannosylTrfase"/>
</dbReference>